<evidence type="ECO:0000313" key="2">
    <source>
        <dbReference type="Proteomes" id="UP000177625"/>
    </source>
</evidence>
<dbReference type="AlphaFoldDB" id="A0A1E1MI83"/>
<sequence length="112" mass="13011">MTVSGMTASSTHHREGAKCKYQNCKPYICATLYSIKYSSINGDRSDVEVVFVFAPNKLLLYPGLHSLLWNMEKKARLRRYANIWHILALVDFGTSTQRYFQIRRPIDAYRCD</sequence>
<proteinExistence type="predicted"/>
<dbReference type="EMBL" id="FJVC01000350">
    <property type="protein sequence ID" value="CZT48802.1"/>
    <property type="molecule type" value="Genomic_DNA"/>
</dbReference>
<organism evidence="1 2">
    <name type="scientific">Rhynchosporium secalis</name>
    <name type="common">Barley scald fungus</name>
    <dbReference type="NCBI Taxonomy" id="38038"/>
    <lineage>
        <taxon>Eukaryota</taxon>
        <taxon>Fungi</taxon>
        <taxon>Dikarya</taxon>
        <taxon>Ascomycota</taxon>
        <taxon>Pezizomycotina</taxon>
        <taxon>Leotiomycetes</taxon>
        <taxon>Helotiales</taxon>
        <taxon>Ploettnerulaceae</taxon>
        <taxon>Rhynchosporium</taxon>
    </lineage>
</organism>
<protein>
    <submittedName>
        <fullName evidence="1">Uncharacterized protein</fullName>
    </submittedName>
</protein>
<evidence type="ECO:0000313" key="1">
    <source>
        <dbReference type="EMBL" id="CZT48802.1"/>
    </source>
</evidence>
<accession>A0A1E1MI83</accession>
<keyword evidence="2" id="KW-1185">Reference proteome</keyword>
<name>A0A1E1MI83_RHYSE</name>
<dbReference type="Proteomes" id="UP000177625">
    <property type="component" value="Unassembled WGS sequence"/>
</dbReference>
<gene>
    <name evidence="1" type="ORF">RSE6_09554</name>
</gene>
<reference evidence="2" key="1">
    <citation type="submission" date="2016-03" db="EMBL/GenBank/DDBJ databases">
        <authorList>
            <person name="Guldener U."/>
        </authorList>
    </citation>
    <scope>NUCLEOTIDE SEQUENCE [LARGE SCALE GENOMIC DNA]</scope>
</reference>